<keyword evidence="4 5" id="KW-0732">Signal</keyword>
<keyword evidence="7" id="KW-1185">Reference proteome</keyword>
<dbReference type="Proteomes" id="UP000018721">
    <property type="component" value="Unassembled WGS sequence"/>
</dbReference>
<protein>
    <recommendedName>
        <fullName evidence="8">RxLR effector protein</fullName>
    </recommendedName>
</protein>
<evidence type="ECO:0000256" key="1">
    <source>
        <dbReference type="ARBA" id="ARBA00004613"/>
    </source>
</evidence>
<proteinExistence type="inferred from homology"/>
<dbReference type="eggNOG" id="ENOG502RG6A">
    <property type="taxonomic scope" value="Eukaryota"/>
</dbReference>
<organism evidence="6 7">
    <name type="scientific">Phytophthora nicotianae P1569</name>
    <dbReference type="NCBI Taxonomy" id="1317065"/>
    <lineage>
        <taxon>Eukaryota</taxon>
        <taxon>Sar</taxon>
        <taxon>Stramenopiles</taxon>
        <taxon>Oomycota</taxon>
        <taxon>Peronosporomycetes</taxon>
        <taxon>Peronosporales</taxon>
        <taxon>Peronosporaceae</taxon>
        <taxon>Phytophthora</taxon>
    </lineage>
</organism>
<dbReference type="InterPro" id="IPR031825">
    <property type="entry name" value="RXLR"/>
</dbReference>
<comment type="subcellular location">
    <subcellularLocation>
        <location evidence="1">Secreted</location>
    </subcellularLocation>
</comment>
<evidence type="ECO:0000313" key="7">
    <source>
        <dbReference type="Proteomes" id="UP000018721"/>
    </source>
</evidence>
<evidence type="ECO:0000256" key="3">
    <source>
        <dbReference type="ARBA" id="ARBA00022525"/>
    </source>
</evidence>
<evidence type="ECO:0000256" key="2">
    <source>
        <dbReference type="ARBA" id="ARBA00010400"/>
    </source>
</evidence>
<evidence type="ECO:0000256" key="5">
    <source>
        <dbReference type="SAM" id="SignalP"/>
    </source>
</evidence>
<dbReference type="EMBL" id="ANIZ01001749">
    <property type="protein sequence ID" value="ETI44947.1"/>
    <property type="molecule type" value="Genomic_DNA"/>
</dbReference>
<comment type="similarity">
    <text evidence="2">Belongs to the RxLR effector family.</text>
</comment>
<reference evidence="6 7" key="1">
    <citation type="submission" date="2013-11" db="EMBL/GenBank/DDBJ databases">
        <title>The Genome Sequence of Phytophthora parasitica P1569.</title>
        <authorList>
            <consortium name="The Broad Institute Genomics Platform"/>
            <person name="Russ C."/>
            <person name="Tyler B."/>
            <person name="Panabieres F."/>
            <person name="Shan W."/>
            <person name="Tripathy S."/>
            <person name="Grunwald N."/>
            <person name="Machado M."/>
            <person name="Johnson C.S."/>
            <person name="Arredondo F."/>
            <person name="Hong C."/>
            <person name="Coffey M."/>
            <person name="Young S.K."/>
            <person name="Zeng Q."/>
            <person name="Gargeya S."/>
            <person name="Fitzgerald M."/>
            <person name="Abouelleil A."/>
            <person name="Alvarado L."/>
            <person name="Chapman S.B."/>
            <person name="Gainer-Dewar J."/>
            <person name="Goldberg J."/>
            <person name="Griggs A."/>
            <person name="Gujja S."/>
            <person name="Hansen M."/>
            <person name="Howarth C."/>
            <person name="Imamovic A."/>
            <person name="Ireland A."/>
            <person name="Larimer J."/>
            <person name="McCowan C."/>
            <person name="Murphy C."/>
            <person name="Pearson M."/>
            <person name="Poon T.W."/>
            <person name="Priest M."/>
            <person name="Roberts A."/>
            <person name="Saif S."/>
            <person name="Shea T."/>
            <person name="Sykes S."/>
            <person name="Wortman J."/>
            <person name="Nusbaum C."/>
            <person name="Birren B."/>
        </authorList>
    </citation>
    <scope>NUCLEOTIDE SEQUENCE [LARGE SCALE GENOMIC DNA]</scope>
    <source>
        <strain evidence="6 7">P1569</strain>
    </source>
</reference>
<evidence type="ECO:0000313" key="6">
    <source>
        <dbReference type="EMBL" id="ETI44947.1"/>
    </source>
</evidence>
<gene>
    <name evidence="6" type="ORF">F443_10391</name>
</gene>
<feature type="signal peptide" evidence="5">
    <location>
        <begin position="1"/>
        <end position="25"/>
    </location>
</feature>
<dbReference type="Pfam" id="PF16810">
    <property type="entry name" value="RXLR"/>
    <property type="match status" value="1"/>
</dbReference>
<evidence type="ECO:0000256" key="4">
    <source>
        <dbReference type="ARBA" id="ARBA00022729"/>
    </source>
</evidence>
<keyword evidence="3" id="KW-0964">Secreted</keyword>
<comment type="caution">
    <text evidence="6">The sequence shown here is derived from an EMBL/GenBank/DDBJ whole genome shotgun (WGS) entry which is preliminary data.</text>
</comment>
<name>V9F3P1_PHYNI</name>
<accession>V9F3P1</accession>
<feature type="chain" id="PRO_5004774750" description="RxLR effector protein" evidence="5">
    <location>
        <begin position="26"/>
        <end position="474"/>
    </location>
</feature>
<evidence type="ECO:0008006" key="8">
    <source>
        <dbReference type="Google" id="ProtNLM"/>
    </source>
</evidence>
<dbReference type="AlphaFoldDB" id="V9F3P1"/>
<sequence>MRLHSVAFLSMLAIVLLATANRATSFELTPLGDPALSHSFAAHENGVTPKRLLRRYDEDGEERVFGGATELATKLKSRASSLADKLVNMKAYEEKAARKMKFGDIKETLTSSNINSLIRQVEVINSRRGMIKISLLGTLITRYGDEGVATALLVAKRSTTSPTTAKQLQALRNEQMMKWKIRGKSVDGVTKLLDFRTNKYLGEKFQILDDYATLVKQSDDTLFSTLIKRVGEENLGGVLFGARANPATIKKVTKLEDILISQWTRKGELPANVHGWLHLYGSVDDAFTPNNLNRFVKYVDDFNAKNPNKEKPVIDLYTRAFGDAPVLSKLIAAMDDSTANAAAKKLLVESWIKNEQSVDDALAMLKINIGQSSTIIKQKIDALEQLVNVKGANPSVIKTLTKTVGGNRMLAKILERTEAPTLQKKQFIMWIDDGVTPGNFMAKIYKDAAVDSVEKKNIATKFTAFYESQKSLIA</sequence>
<dbReference type="HOGENOM" id="CLU_021192_3_1_1"/>
<dbReference type="OrthoDB" id="126417at2759"/>